<dbReference type="Pfam" id="PF00067">
    <property type="entry name" value="p450"/>
    <property type="match status" value="1"/>
</dbReference>
<dbReference type="GO" id="GO:0004497">
    <property type="term" value="F:monooxygenase activity"/>
    <property type="evidence" value="ECO:0007669"/>
    <property type="project" value="UniProtKB-KW"/>
</dbReference>
<evidence type="ECO:0000256" key="1">
    <source>
        <dbReference type="ARBA" id="ARBA00004167"/>
    </source>
</evidence>
<dbReference type="GO" id="GO:0016020">
    <property type="term" value="C:membrane"/>
    <property type="evidence" value="ECO:0007669"/>
    <property type="project" value="UniProtKB-SubCell"/>
</dbReference>
<evidence type="ECO:0000256" key="4">
    <source>
        <dbReference type="ARBA" id="ARBA00023002"/>
    </source>
</evidence>
<dbReference type="InterPro" id="IPR002401">
    <property type="entry name" value="Cyt_P450_E_grp-I"/>
</dbReference>
<dbReference type="GO" id="GO:0020037">
    <property type="term" value="F:heme binding"/>
    <property type="evidence" value="ECO:0007669"/>
    <property type="project" value="InterPro"/>
</dbReference>
<protein>
    <recommendedName>
        <fullName evidence="10">Cytochrome P450</fullName>
    </recommendedName>
</protein>
<organism evidence="8 9">
    <name type="scientific">Buddleja alternifolia</name>
    <dbReference type="NCBI Taxonomy" id="168488"/>
    <lineage>
        <taxon>Eukaryota</taxon>
        <taxon>Viridiplantae</taxon>
        <taxon>Streptophyta</taxon>
        <taxon>Embryophyta</taxon>
        <taxon>Tracheophyta</taxon>
        <taxon>Spermatophyta</taxon>
        <taxon>Magnoliopsida</taxon>
        <taxon>eudicotyledons</taxon>
        <taxon>Gunneridae</taxon>
        <taxon>Pentapetalae</taxon>
        <taxon>asterids</taxon>
        <taxon>lamiids</taxon>
        <taxon>Lamiales</taxon>
        <taxon>Scrophulariaceae</taxon>
        <taxon>Buddlejeae</taxon>
        <taxon>Buddleja</taxon>
    </lineage>
</organism>
<sequence>MAISTCSAQSSWSTKQSDPWLFGSKQLVHKTLGSMADKYGPAFTIMLGSQENLVISNWEMAKECFTTHDKVFFDRPKITAAKILGYNFAMLGFAPYGSYWQLQTSFKELYNLWVDRKSHQNGLLVAMKKWFGDLTHNAAVRMVGGKRFVGSNSEHGKITRTIDLGNDYNELTKMPITHSGEFGETDVDDRKRKKPEVLVRPSSSRLPERGALPVESTVGMTPNEGSYGSSQFGSSA</sequence>
<evidence type="ECO:0000256" key="5">
    <source>
        <dbReference type="ARBA" id="ARBA00023004"/>
    </source>
</evidence>
<gene>
    <name evidence="8" type="ORF">BUALT_BualtUnG0058700</name>
</gene>
<dbReference type="GO" id="GO:0016705">
    <property type="term" value="F:oxidoreductase activity, acting on paired donors, with incorporation or reduction of molecular oxygen"/>
    <property type="evidence" value="ECO:0007669"/>
    <property type="project" value="InterPro"/>
</dbReference>
<keyword evidence="9" id="KW-1185">Reference proteome</keyword>
<dbReference type="PRINTS" id="PR00463">
    <property type="entry name" value="EP450I"/>
</dbReference>
<dbReference type="Gene3D" id="1.10.630.10">
    <property type="entry name" value="Cytochrome P450"/>
    <property type="match status" value="1"/>
</dbReference>
<evidence type="ECO:0008006" key="10">
    <source>
        <dbReference type="Google" id="ProtNLM"/>
    </source>
</evidence>
<dbReference type="PANTHER" id="PTHR47947:SF29">
    <property type="entry name" value="CYTOCHROME P450 CYP82D47-LIKE"/>
    <property type="match status" value="1"/>
</dbReference>
<dbReference type="EMBL" id="WHWC01000414">
    <property type="protein sequence ID" value="KAG8362615.1"/>
    <property type="molecule type" value="Genomic_DNA"/>
</dbReference>
<reference evidence="8" key="1">
    <citation type="submission" date="2019-10" db="EMBL/GenBank/DDBJ databases">
        <authorList>
            <person name="Zhang R."/>
            <person name="Pan Y."/>
            <person name="Wang J."/>
            <person name="Ma R."/>
            <person name="Yu S."/>
        </authorList>
    </citation>
    <scope>NUCLEOTIDE SEQUENCE</scope>
    <source>
        <strain evidence="8">LA-IB0</strain>
        <tissue evidence="8">Leaf</tissue>
    </source>
</reference>
<comment type="caution">
    <text evidence="8">The sequence shown here is derived from an EMBL/GenBank/DDBJ whole genome shotgun (WGS) entry which is preliminary data.</text>
</comment>
<evidence type="ECO:0000256" key="3">
    <source>
        <dbReference type="ARBA" id="ARBA00022723"/>
    </source>
</evidence>
<dbReference type="PANTHER" id="PTHR47947">
    <property type="entry name" value="CYTOCHROME P450 82C3-RELATED"/>
    <property type="match status" value="1"/>
</dbReference>
<keyword evidence="2" id="KW-0349">Heme</keyword>
<evidence type="ECO:0000256" key="7">
    <source>
        <dbReference type="SAM" id="MobiDB-lite"/>
    </source>
</evidence>
<evidence type="ECO:0000256" key="2">
    <source>
        <dbReference type="ARBA" id="ARBA00022617"/>
    </source>
</evidence>
<dbReference type="AlphaFoldDB" id="A0AAV6W2W5"/>
<feature type="region of interest" description="Disordered" evidence="7">
    <location>
        <begin position="179"/>
        <end position="236"/>
    </location>
</feature>
<dbReference type="InterPro" id="IPR001128">
    <property type="entry name" value="Cyt_P450"/>
</dbReference>
<accession>A0AAV6W2W5</accession>
<dbReference type="SUPFAM" id="SSF48264">
    <property type="entry name" value="Cytochrome P450"/>
    <property type="match status" value="1"/>
</dbReference>
<comment type="subcellular location">
    <subcellularLocation>
        <location evidence="1">Membrane</location>
        <topology evidence="1">Single-pass membrane protein</topology>
    </subcellularLocation>
</comment>
<keyword evidence="4" id="KW-0560">Oxidoreductase</keyword>
<evidence type="ECO:0000256" key="6">
    <source>
        <dbReference type="ARBA" id="ARBA00023033"/>
    </source>
</evidence>
<proteinExistence type="predicted"/>
<feature type="compositionally biased region" description="Polar residues" evidence="7">
    <location>
        <begin position="218"/>
        <end position="236"/>
    </location>
</feature>
<dbReference type="GO" id="GO:0005506">
    <property type="term" value="F:iron ion binding"/>
    <property type="evidence" value="ECO:0007669"/>
    <property type="project" value="InterPro"/>
</dbReference>
<keyword evidence="3" id="KW-0479">Metal-binding</keyword>
<name>A0AAV6W2W5_9LAMI</name>
<dbReference type="Proteomes" id="UP000826271">
    <property type="component" value="Unassembled WGS sequence"/>
</dbReference>
<keyword evidence="6" id="KW-0503">Monooxygenase</keyword>
<evidence type="ECO:0000313" key="8">
    <source>
        <dbReference type="EMBL" id="KAG8362615.1"/>
    </source>
</evidence>
<dbReference type="InterPro" id="IPR036396">
    <property type="entry name" value="Cyt_P450_sf"/>
</dbReference>
<evidence type="ECO:0000313" key="9">
    <source>
        <dbReference type="Proteomes" id="UP000826271"/>
    </source>
</evidence>
<keyword evidence="5" id="KW-0408">Iron</keyword>
<dbReference type="InterPro" id="IPR050651">
    <property type="entry name" value="Plant_Cytochrome_P450_Monoox"/>
</dbReference>